<dbReference type="GO" id="GO:0016042">
    <property type="term" value="P:lipid catabolic process"/>
    <property type="evidence" value="ECO:0007669"/>
    <property type="project" value="UniProtKB-KW"/>
</dbReference>
<organism evidence="15">
    <name type="scientific">Zea mays</name>
    <name type="common">Maize</name>
    <dbReference type="NCBI Taxonomy" id="4577"/>
    <lineage>
        <taxon>Eukaryota</taxon>
        <taxon>Viridiplantae</taxon>
        <taxon>Streptophyta</taxon>
        <taxon>Embryophyta</taxon>
        <taxon>Tracheophyta</taxon>
        <taxon>Spermatophyta</taxon>
        <taxon>Magnoliopsida</taxon>
        <taxon>Liliopsida</taxon>
        <taxon>Poales</taxon>
        <taxon>Poaceae</taxon>
        <taxon>PACMAD clade</taxon>
        <taxon>Panicoideae</taxon>
        <taxon>Andropogonodae</taxon>
        <taxon>Andropogoneae</taxon>
        <taxon>Tripsacinae</taxon>
        <taxon>Zea</taxon>
    </lineage>
</organism>
<evidence type="ECO:0000256" key="14">
    <source>
        <dbReference type="ARBA" id="ARBA00059871"/>
    </source>
</evidence>
<evidence type="ECO:0000256" key="8">
    <source>
        <dbReference type="ARBA" id="ARBA00022729"/>
    </source>
</evidence>
<dbReference type="EMBL" id="CM000781">
    <property type="protein sequence ID" value="AQK63570.1"/>
    <property type="molecule type" value="Genomic_DNA"/>
</dbReference>
<evidence type="ECO:0000256" key="4">
    <source>
        <dbReference type="ARBA" id="ARBA00007056"/>
    </source>
</evidence>
<evidence type="ECO:0000256" key="9">
    <source>
        <dbReference type="ARBA" id="ARBA00022801"/>
    </source>
</evidence>
<evidence type="ECO:0000256" key="11">
    <source>
        <dbReference type="ARBA" id="ARBA00022963"/>
    </source>
</evidence>
<comment type="similarity">
    <text evidence="4">Belongs to the phospholipase A2 family.</text>
</comment>
<dbReference type="GO" id="GO:0006644">
    <property type="term" value="P:phospholipid metabolic process"/>
    <property type="evidence" value="ECO:0007669"/>
    <property type="project" value="InterPro"/>
</dbReference>
<evidence type="ECO:0000256" key="12">
    <source>
        <dbReference type="ARBA" id="ARBA00023098"/>
    </source>
</evidence>
<dbReference type="InterPro" id="IPR036444">
    <property type="entry name" value="PLipase_A2_dom_sf"/>
</dbReference>
<gene>
    <name evidence="15" type="ORF">ZEAMMB73_Zm00001d013461</name>
</gene>
<evidence type="ECO:0000256" key="5">
    <source>
        <dbReference type="ARBA" id="ARBA00013278"/>
    </source>
</evidence>
<protein>
    <recommendedName>
        <fullName evidence="5">phospholipase A2</fullName>
        <ecNumber evidence="5">3.1.1.4</ecNumber>
    </recommendedName>
</protein>
<dbReference type="AlphaFoldDB" id="A0A1D6GJN3"/>
<dbReference type="GO" id="GO:0004623">
    <property type="term" value="F:phospholipase A2 activity"/>
    <property type="evidence" value="ECO:0007669"/>
    <property type="project" value="UniProtKB-EC"/>
</dbReference>
<dbReference type="InterPro" id="IPR033113">
    <property type="entry name" value="PLA2_histidine"/>
</dbReference>
<name>A0A1D6GJN3_MAIZE</name>
<dbReference type="PROSITE" id="PS00118">
    <property type="entry name" value="PA2_HIS"/>
    <property type="match status" value="1"/>
</dbReference>
<dbReference type="FunFam" id="1.20.90.10:FF:000005">
    <property type="entry name" value="Secretory phospholipase A2"/>
    <property type="match status" value="1"/>
</dbReference>
<evidence type="ECO:0000256" key="3">
    <source>
        <dbReference type="ARBA" id="ARBA00004613"/>
    </source>
</evidence>
<keyword evidence="13" id="KW-1015">Disulfide bond</keyword>
<keyword evidence="9" id="KW-0378">Hydrolase</keyword>
<dbReference type="SUPFAM" id="SSF48619">
    <property type="entry name" value="Phospholipase A2, PLA2"/>
    <property type="match status" value="1"/>
</dbReference>
<evidence type="ECO:0000256" key="10">
    <source>
        <dbReference type="ARBA" id="ARBA00022837"/>
    </source>
</evidence>
<dbReference type="ExpressionAtlas" id="A0A1D6GJN3">
    <property type="expression patterns" value="baseline and differential"/>
</dbReference>
<comment type="function">
    <text evidence="14">PA2 catalyzes the calcium-dependent hydrolysis of the 2-acyl groups in 3-sn-phosphoglycerides. Releases lysophospholipids (LPLs) and free fatty acids (FFAs) from membrane phospholipids in response to hormones and other external stimuli.</text>
</comment>
<dbReference type="Gene3D" id="1.20.90.10">
    <property type="entry name" value="Phospholipase A2 domain"/>
    <property type="match status" value="1"/>
</dbReference>
<dbReference type="OMA" id="DACCMNH"/>
<evidence type="ECO:0000313" key="15">
    <source>
        <dbReference type="EMBL" id="AQK63570.1"/>
    </source>
</evidence>
<dbReference type="GO" id="GO:0046872">
    <property type="term" value="F:metal ion binding"/>
    <property type="evidence" value="ECO:0007669"/>
    <property type="project" value="UniProtKB-KW"/>
</dbReference>
<evidence type="ECO:0000256" key="13">
    <source>
        <dbReference type="ARBA" id="ARBA00023157"/>
    </source>
</evidence>
<comment type="subcellular location">
    <subcellularLocation>
        <location evidence="3">Secreted</location>
    </subcellularLocation>
</comment>
<comment type="cofactor">
    <cofactor evidence="2">
        <name>Ca(2+)</name>
        <dbReference type="ChEBI" id="CHEBI:29108"/>
    </cofactor>
</comment>
<dbReference type="GO" id="GO:0050482">
    <property type="term" value="P:arachidonate secretion"/>
    <property type="evidence" value="ECO:0007669"/>
    <property type="project" value="InterPro"/>
</dbReference>
<comment type="catalytic activity">
    <reaction evidence="1">
        <text>a 1,2-diacyl-sn-glycero-3-phosphocholine + H2O = a 1-acyl-sn-glycero-3-phosphocholine + a fatty acid + H(+)</text>
        <dbReference type="Rhea" id="RHEA:15801"/>
        <dbReference type="ChEBI" id="CHEBI:15377"/>
        <dbReference type="ChEBI" id="CHEBI:15378"/>
        <dbReference type="ChEBI" id="CHEBI:28868"/>
        <dbReference type="ChEBI" id="CHEBI:57643"/>
        <dbReference type="ChEBI" id="CHEBI:58168"/>
        <dbReference type="EC" id="3.1.1.4"/>
    </reaction>
</comment>
<dbReference type="GO" id="GO:0005576">
    <property type="term" value="C:extracellular region"/>
    <property type="evidence" value="ECO:0007669"/>
    <property type="project" value="UniProtKB-SubCell"/>
</dbReference>
<keyword evidence="8" id="KW-0732">Signal</keyword>
<sequence>MERGSSWRLTVVAGTLVCASLFSPPAAALNVGVQSAGDDAQACSRTCESDHCTTPPFLRYGKYCGIMYSGCPGEPPCDALDACCMHHDNCVQAKMDYLSTACNEALLDCLAKLREGTSTFEGNRCMIDQVIDVISLVIEAAVVAGRVLHKP</sequence>
<keyword evidence="11" id="KW-0442">Lipid degradation</keyword>
<keyword evidence="10" id="KW-0106">Calcium</keyword>
<reference evidence="15" key="1">
    <citation type="submission" date="2015-12" db="EMBL/GenBank/DDBJ databases">
        <title>Update maize B73 reference genome by single molecule sequencing technologies.</title>
        <authorList>
            <consortium name="Maize Genome Sequencing Project"/>
            <person name="Ware D."/>
        </authorList>
    </citation>
    <scope>NUCLEOTIDE SEQUENCE</scope>
    <source>
        <tissue evidence="15">Seedling</tissue>
    </source>
</reference>
<evidence type="ECO:0000256" key="2">
    <source>
        <dbReference type="ARBA" id="ARBA00001913"/>
    </source>
</evidence>
<evidence type="ECO:0000256" key="6">
    <source>
        <dbReference type="ARBA" id="ARBA00022525"/>
    </source>
</evidence>
<evidence type="ECO:0000256" key="7">
    <source>
        <dbReference type="ARBA" id="ARBA00022723"/>
    </source>
</evidence>
<keyword evidence="6" id="KW-0964">Secreted</keyword>
<keyword evidence="12" id="KW-0443">Lipid metabolism</keyword>
<dbReference type="CDD" id="cd04706">
    <property type="entry name" value="PLA2_plant"/>
    <property type="match status" value="1"/>
</dbReference>
<accession>A0A1D6GJN3</accession>
<keyword evidence="7" id="KW-0479">Metal-binding</keyword>
<dbReference type="EC" id="3.1.1.4" evidence="5"/>
<proteinExistence type="inferred from homology"/>
<evidence type="ECO:0000256" key="1">
    <source>
        <dbReference type="ARBA" id="ARBA00001604"/>
    </source>
</evidence>